<dbReference type="FunFam" id="3.40.640.10:FF:000046">
    <property type="entry name" value="Cystathionine gamma-lyase"/>
    <property type="match status" value="1"/>
</dbReference>
<dbReference type="GO" id="GO:0005737">
    <property type="term" value="C:cytoplasm"/>
    <property type="evidence" value="ECO:0007669"/>
    <property type="project" value="TreeGrafter"/>
</dbReference>
<organism evidence="5 6">
    <name type="scientific">Candidatus Thiomargarita nelsonii</name>
    <dbReference type="NCBI Taxonomy" id="1003181"/>
    <lineage>
        <taxon>Bacteria</taxon>
        <taxon>Pseudomonadati</taxon>
        <taxon>Pseudomonadota</taxon>
        <taxon>Gammaproteobacteria</taxon>
        <taxon>Thiotrichales</taxon>
        <taxon>Thiotrichaceae</taxon>
        <taxon>Thiomargarita</taxon>
    </lineage>
</organism>
<dbReference type="PIRSF" id="PIRSF001434">
    <property type="entry name" value="CGS"/>
    <property type="match status" value="1"/>
</dbReference>
<keyword evidence="6" id="KW-1185">Reference proteome</keyword>
<protein>
    <recommendedName>
        <fullName evidence="7">Cystathionine gamma-synthase</fullName>
    </recommendedName>
</protein>
<dbReference type="GO" id="GO:0019346">
    <property type="term" value="P:transsulfuration"/>
    <property type="evidence" value="ECO:0007669"/>
    <property type="project" value="InterPro"/>
</dbReference>
<evidence type="ECO:0000313" key="5">
    <source>
        <dbReference type="EMBL" id="KHD11835.1"/>
    </source>
</evidence>
<dbReference type="Gene3D" id="3.90.1150.10">
    <property type="entry name" value="Aspartate Aminotransferase, domain 1"/>
    <property type="match status" value="1"/>
</dbReference>
<dbReference type="InterPro" id="IPR015422">
    <property type="entry name" value="PyrdxlP-dep_Trfase_small"/>
</dbReference>
<dbReference type="InterPro" id="IPR000277">
    <property type="entry name" value="Cys/Met-Metab_PyrdxlP-dep_enz"/>
</dbReference>
<gene>
    <name evidence="5" type="ORF">PN36_15015</name>
</gene>
<comment type="similarity">
    <text evidence="4">Belongs to the trans-sulfuration enzymes family.</text>
</comment>
<evidence type="ECO:0000256" key="1">
    <source>
        <dbReference type="ARBA" id="ARBA00001933"/>
    </source>
</evidence>
<dbReference type="GO" id="GO:0016846">
    <property type="term" value="F:carbon-sulfur lyase activity"/>
    <property type="evidence" value="ECO:0007669"/>
    <property type="project" value="TreeGrafter"/>
</dbReference>
<comment type="cofactor">
    <cofactor evidence="1 4">
        <name>pyridoxal 5'-phosphate</name>
        <dbReference type="ChEBI" id="CHEBI:597326"/>
    </cofactor>
</comment>
<dbReference type="PANTHER" id="PTHR11808">
    <property type="entry name" value="TRANS-SULFURATION ENZYME FAMILY MEMBER"/>
    <property type="match status" value="1"/>
</dbReference>
<proteinExistence type="inferred from homology"/>
<name>A0A0A6PER1_9GAMM</name>
<evidence type="ECO:0000256" key="3">
    <source>
        <dbReference type="PIRSR" id="PIRSR001434-2"/>
    </source>
</evidence>
<dbReference type="Gene3D" id="3.40.640.10">
    <property type="entry name" value="Type I PLP-dependent aspartate aminotransferase-like (Major domain)"/>
    <property type="match status" value="1"/>
</dbReference>
<reference evidence="5 6" key="1">
    <citation type="journal article" date="2016" name="Front. Microbiol.">
        <title>Single-Cell (Meta-)Genomics of a Dimorphic Candidatus Thiomargarita nelsonii Reveals Genomic Plasticity.</title>
        <authorList>
            <person name="Flood B.E."/>
            <person name="Fliss P."/>
            <person name="Jones D.S."/>
            <person name="Dick G.J."/>
            <person name="Jain S."/>
            <person name="Kaster A.K."/>
            <person name="Winkel M."/>
            <person name="Mussmann M."/>
            <person name="Bailey J."/>
        </authorList>
    </citation>
    <scope>NUCLEOTIDE SEQUENCE [LARGE SCALE GENOMIC DNA]</scope>
    <source>
        <strain evidence="5">Hydrate Ridge</strain>
    </source>
</reference>
<dbReference type="EMBL" id="JSZA02000053">
    <property type="protein sequence ID" value="KHD11835.1"/>
    <property type="molecule type" value="Genomic_DNA"/>
</dbReference>
<dbReference type="AlphaFoldDB" id="A0A0A6PER1"/>
<evidence type="ECO:0000313" key="6">
    <source>
        <dbReference type="Proteomes" id="UP000030428"/>
    </source>
</evidence>
<evidence type="ECO:0000256" key="2">
    <source>
        <dbReference type="ARBA" id="ARBA00022898"/>
    </source>
</evidence>
<dbReference type="Pfam" id="PF01053">
    <property type="entry name" value="Cys_Met_Meta_PP"/>
    <property type="match status" value="1"/>
</dbReference>
<dbReference type="InterPro" id="IPR015424">
    <property type="entry name" value="PyrdxlP-dep_Trfase"/>
</dbReference>
<dbReference type="SUPFAM" id="SSF53383">
    <property type="entry name" value="PLP-dependent transferases"/>
    <property type="match status" value="1"/>
</dbReference>
<sequence length="370" mass="41816">MKDSTLLVREKIDYSEARPIATPIFQASAFRSGDPNFYTRNTNPNFEDLENLLAKLDNTNYCVTLSSGMAAISSVVHLLKPGDELISGSLIYGCTYRFLSDFCQQMNIKLKFVDLSDLEKAKSTITEKTTMVFFETPTNPFLRIIDIKAISTILKSRNSNAWVVVDNTWATPINQKPLNFGADISLYSGSKFFSGHSDVIIGAVTVKNKLLYDKIKKYRFYHGAVPDAFSAWLTRRSMQTLEIRLKRHEESIRDIINYLEKQPLVSKIYFPEIDGVQLKAYGCLLFFRLKTQDYSHVEKFMNTLKLFDQGTSMASVASAVANPFNGSHLSMSEAERNDIGLDEFVIRLSIGLEEVDDLVADLDFAFSTIN</sequence>
<feature type="modified residue" description="N6-(pyridoxal phosphate)lysine" evidence="3">
    <location>
        <position position="191"/>
    </location>
</feature>
<dbReference type="Proteomes" id="UP000030428">
    <property type="component" value="Unassembled WGS sequence"/>
</dbReference>
<dbReference type="InterPro" id="IPR015421">
    <property type="entry name" value="PyrdxlP-dep_Trfase_major"/>
</dbReference>
<accession>A0A0A6PER1</accession>
<evidence type="ECO:0000256" key="4">
    <source>
        <dbReference type="RuleBase" id="RU362118"/>
    </source>
</evidence>
<comment type="caution">
    <text evidence="5">The sequence shown here is derived from an EMBL/GenBank/DDBJ whole genome shotgun (WGS) entry which is preliminary data.</text>
</comment>
<evidence type="ECO:0008006" key="7">
    <source>
        <dbReference type="Google" id="ProtNLM"/>
    </source>
</evidence>
<dbReference type="GO" id="GO:0030170">
    <property type="term" value="F:pyridoxal phosphate binding"/>
    <property type="evidence" value="ECO:0007669"/>
    <property type="project" value="InterPro"/>
</dbReference>
<keyword evidence="2 3" id="KW-0663">Pyridoxal phosphate</keyword>